<accession>A0ABS1NPU7</accession>
<dbReference type="SUPFAM" id="SSF88946">
    <property type="entry name" value="Sigma2 domain of RNA polymerase sigma factors"/>
    <property type="match status" value="1"/>
</dbReference>
<dbReference type="Gene3D" id="1.10.1740.10">
    <property type="match status" value="1"/>
</dbReference>
<protein>
    <recommendedName>
        <fullName evidence="3">RNA polymerase sigma-70 region 2 domain-containing protein</fullName>
    </recommendedName>
</protein>
<name>A0ABS1NPU7_9ACTN</name>
<dbReference type="RefSeq" id="WP_201882307.1">
    <property type="nucleotide sequence ID" value="NZ_JAERRF010000038.1"/>
</dbReference>
<evidence type="ECO:0000313" key="2">
    <source>
        <dbReference type="Proteomes" id="UP000634229"/>
    </source>
</evidence>
<sequence>MHPLLGLRPPQQPLSDAALMLAVRKGEIDSFRHLYRRHDAAVQAYDVQRVAGPLHAQEVTSRVFADLLHQVLAG</sequence>
<dbReference type="EMBL" id="JAERRF010000038">
    <property type="protein sequence ID" value="MBL1102124.1"/>
    <property type="molecule type" value="Genomic_DNA"/>
</dbReference>
<reference evidence="1 2" key="1">
    <citation type="submission" date="2021-01" db="EMBL/GenBank/DDBJ databases">
        <title>WGS of actinomycetes isolated from Thailand.</title>
        <authorList>
            <person name="Thawai C."/>
        </authorList>
    </citation>
    <scope>NUCLEOTIDE SEQUENCE [LARGE SCALE GENOMIC DNA]</scope>
    <source>
        <strain evidence="1 2">CA1R205</strain>
    </source>
</reference>
<dbReference type="InterPro" id="IPR013325">
    <property type="entry name" value="RNA_pol_sigma_r2"/>
</dbReference>
<gene>
    <name evidence="1" type="ORF">JK363_36995</name>
</gene>
<organism evidence="1 2">
    <name type="scientific">Streptomyces coffeae</name>
    <dbReference type="NCBI Taxonomy" id="621382"/>
    <lineage>
        <taxon>Bacteria</taxon>
        <taxon>Bacillati</taxon>
        <taxon>Actinomycetota</taxon>
        <taxon>Actinomycetes</taxon>
        <taxon>Kitasatosporales</taxon>
        <taxon>Streptomycetaceae</taxon>
        <taxon>Streptomyces</taxon>
    </lineage>
</organism>
<evidence type="ECO:0008006" key="3">
    <source>
        <dbReference type="Google" id="ProtNLM"/>
    </source>
</evidence>
<evidence type="ECO:0000313" key="1">
    <source>
        <dbReference type="EMBL" id="MBL1102124.1"/>
    </source>
</evidence>
<keyword evidence="2" id="KW-1185">Reference proteome</keyword>
<comment type="caution">
    <text evidence="1">The sequence shown here is derived from an EMBL/GenBank/DDBJ whole genome shotgun (WGS) entry which is preliminary data.</text>
</comment>
<proteinExistence type="predicted"/>
<dbReference type="Proteomes" id="UP000634229">
    <property type="component" value="Unassembled WGS sequence"/>
</dbReference>